<sequence length="311" mass="37181">MPRKVKILYFTVNRRNWLHEQSEYFKSLLVKHPDVDVHFVEDGGDIKELLARLDLTPDFIYIDHNLPRMKPITGLNNIPVPKGVLVDVLHHKTRRFRTLMNDKCIDVIFGFYRDAFARYFPEYVNRFIWLPRHVNPRIFKDYGLKKDIDYLLMGRVNKDVYPFRHKMVRKMKSIKGFVYHEHPGYRYFSNREKGEVFIGKKYAQEINRAKIFLTDGSLYKYPVSKYFEVPACNTLLLATGSQELKDLGFIDGETFVQIDKHNFLKKAKYYLKHEDERNDISRRGYEMVRARHTTEIRVNEFVQHVKTFLGM</sequence>
<evidence type="ECO:0000259" key="1">
    <source>
        <dbReference type="Pfam" id="PF13524"/>
    </source>
</evidence>
<comment type="caution">
    <text evidence="2">The sequence shown here is derived from an EMBL/GenBank/DDBJ whole genome shotgun (WGS) entry which is preliminary data.</text>
</comment>
<dbReference type="Proteomes" id="UP001232445">
    <property type="component" value="Unassembled WGS sequence"/>
</dbReference>
<proteinExistence type="predicted"/>
<evidence type="ECO:0000313" key="2">
    <source>
        <dbReference type="EMBL" id="MDQ0339006.1"/>
    </source>
</evidence>
<feature type="domain" description="Spore protein YkvP/CgeB glycosyl transferase-like" evidence="1">
    <location>
        <begin position="166"/>
        <end position="302"/>
    </location>
</feature>
<gene>
    <name evidence="2" type="ORF">J2S00_001792</name>
</gene>
<name>A0ABU0CRF4_9BACI</name>
<keyword evidence="3" id="KW-1185">Reference proteome</keyword>
<accession>A0ABU0CRF4</accession>
<organism evidence="2 3">
    <name type="scientific">Caldalkalibacillus uzonensis</name>
    <dbReference type="NCBI Taxonomy" id="353224"/>
    <lineage>
        <taxon>Bacteria</taxon>
        <taxon>Bacillati</taxon>
        <taxon>Bacillota</taxon>
        <taxon>Bacilli</taxon>
        <taxon>Bacillales</taxon>
        <taxon>Bacillaceae</taxon>
        <taxon>Caldalkalibacillus</taxon>
    </lineage>
</organism>
<reference evidence="2 3" key="1">
    <citation type="submission" date="2023-07" db="EMBL/GenBank/DDBJ databases">
        <title>Genomic Encyclopedia of Type Strains, Phase IV (KMG-IV): sequencing the most valuable type-strain genomes for metagenomic binning, comparative biology and taxonomic classification.</title>
        <authorList>
            <person name="Goeker M."/>
        </authorList>
    </citation>
    <scope>NUCLEOTIDE SEQUENCE [LARGE SCALE GENOMIC DNA]</scope>
    <source>
        <strain evidence="2 3">DSM 17740</strain>
    </source>
</reference>
<dbReference type="InterPro" id="IPR055259">
    <property type="entry name" value="YkvP/CgeB_Glyco_trans-like"/>
</dbReference>
<dbReference type="Pfam" id="PF13524">
    <property type="entry name" value="Glyco_trans_1_2"/>
    <property type="match status" value="1"/>
</dbReference>
<protein>
    <submittedName>
        <fullName evidence="2">Spore maturation protein CgeB</fullName>
    </submittedName>
</protein>
<dbReference type="RefSeq" id="WP_307338283.1">
    <property type="nucleotide sequence ID" value="NZ_JAUSUQ010000005.1"/>
</dbReference>
<dbReference type="EMBL" id="JAUSUQ010000005">
    <property type="protein sequence ID" value="MDQ0339006.1"/>
    <property type="molecule type" value="Genomic_DNA"/>
</dbReference>
<evidence type="ECO:0000313" key="3">
    <source>
        <dbReference type="Proteomes" id="UP001232445"/>
    </source>
</evidence>